<dbReference type="Proteomes" id="UP000001235">
    <property type="component" value="Chromosome"/>
</dbReference>
<sequence>MAKQPEDQNIKSRARRRLIGAIALTLAVVVILPMVLDSEPKITGQDIELRIPAADKAGEFVPGVTLSEVIEAPVQIESAVAGASETLPAASGKITVAEVKDKPVVETPVVAIKEAEVREAKSVETRPVEDKKIEKKPVSDKPSEKTIEKPSEKLAGSYVVQVGAFSNAEKAAQEADKLKGWGFKAYTEVIAGTTRVRVGPYVDRSKADEVRKMLEKHDLHPAITAVK</sequence>
<evidence type="ECO:0000259" key="3">
    <source>
        <dbReference type="PROSITE" id="PS51724"/>
    </source>
</evidence>
<dbReference type="GO" id="GO:0030428">
    <property type="term" value="C:cell septum"/>
    <property type="evidence" value="ECO:0007669"/>
    <property type="project" value="TreeGrafter"/>
</dbReference>
<dbReference type="SUPFAM" id="SSF110997">
    <property type="entry name" value="Sporulation related repeat"/>
    <property type="match status" value="1"/>
</dbReference>
<dbReference type="PANTHER" id="PTHR38687:SF1">
    <property type="entry name" value="CELL DIVISION PROTEIN DEDD"/>
    <property type="match status" value="1"/>
</dbReference>
<dbReference type="InterPro" id="IPR052521">
    <property type="entry name" value="Cell_div_SPOR-domain"/>
</dbReference>
<dbReference type="PROSITE" id="PS51724">
    <property type="entry name" value="SPOR"/>
    <property type="match status" value="1"/>
</dbReference>
<keyword evidence="5" id="KW-1185">Reference proteome</keyword>
<name>D9SC82_GALCS</name>
<dbReference type="Pfam" id="PF05036">
    <property type="entry name" value="SPOR"/>
    <property type="match status" value="1"/>
</dbReference>
<dbReference type="STRING" id="395494.Galf_0503"/>
<dbReference type="GO" id="GO:0032506">
    <property type="term" value="P:cytokinetic process"/>
    <property type="evidence" value="ECO:0007669"/>
    <property type="project" value="TreeGrafter"/>
</dbReference>
<keyword evidence="2" id="KW-0812">Transmembrane</keyword>
<evidence type="ECO:0000313" key="4">
    <source>
        <dbReference type="EMBL" id="ADL54547.1"/>
    </source>
</evidence>
<reference evidence="4 5" key="1">
    <citation type="submission" date="2010-08" db="EMBL/GenBank/DDBJ databases">
        <title>Complete sequence of Gallionella capsiferriformans ES-2.</title>
        <authorList>
            <consortium name="US DOE Joint Genome Institute"/>
            <person name="Lucas S."/>
            <person name="Copeland A."/>
            <person name="Lapidus A."/>
            <person name="Cheng J.-F."/>
            <person name="Bruce D."/>
            <person name="Goodwin L."/>
            <person name="Pitluck S."/>
            <person name="Chertkov O."/>
            <person name="Davenport K.W."/>
            <person name="Detter J.C."/>
            <person name="Han C."/>
            <person name="Tapia R."/>
            <person name="Land M."/>
            <person name="Hauser L."/>
            <person name="Chang Y.-J."/>
            <person name="Jeffries C."/>
            <person name="Kyrpides N."/>
            <person name="Ivanova N."/>
            <person name="Mikhailova N."/>
            <person name="Shelobolina E.S."/>
            <person name="Picardal F."/>
            <person name="Roden E."/>
            <person name="Emerson D."/>
            <person name="Woyke T."/>
        </authorList>
    </citation>
    <scope>NUCLEOTIDE SEQUENCE [LARGE SCALE GENOMIC DNA]</scope>
    <source>
        <strain evidence="4 5">ES-2</strain>
    </source>
</reference>
<dbReference type="InterPro" id="IPR036680">
    <property type="entry name" value="SPOR-like_sf"/>
</dbReference>
<dbReference type="GO" id="GO:0042834">
    <property type="term" value="F:peptidoglycan binding"/>
    <property type="evidence" value="ECO:0007669"/>
    <property type="project" value="InterPro"/>
</dbReference>
<keyword evidence="2" id="KW-0472">Membrane</keyword>
<gene>
    <name evidence="4" type="ordered locus">Galf_0503</name>
</gene>
<dbReference type="RefSeq" id="WP_013292490.1">
    <property type="nucleotide sequence ID" value="NC_014394.1"/>
</dbReference>
<evidence type="ECO:0000256" key="1">
    <source>
        <dbReference type="SAM" id="MobiDB-lite"/>
    </source>
</evidence>
<keyword evidence="2" id="KW-1133">Transmembrane helix</keyword>
<feature type="region of interest" description="Disordered" evidence="1">
    <location>
        <begin position="121"/>
        <end position="150"/>
    </location>
</feature>
<organism evidence="4 5">
    <name type="scientific">Gallionella capsiferriformans (strain ES-2)</name>
    <name type="common">Gallionella ferruginea capsiferriformans (strain ES-2)</name>
    <dbReference type="NCBI Taxonomy" id="395494"/>
    <lineage>
        <taxon>Bacteria</taxon>
        <taxon>Pseudomonadati</taxon>
        <taxon>Pseudomonadota</taxon>
        <taxon>Betaproteobacteria</taxon>
        <taxon>Nitrosomonadales</taxon>
        <taxon>Gallionellaceae</taxon>
        <taxon>Gallionella</taxon>
    </lineage>
</organism>
<feature type="domain" description="SPOR" evidence="3">
    <location>
        <begin position="152"/>
        <end position="227"/>
    </location>
</feature>
<proteinExistence type="predicted"/>
<dbReference type="InterPro" id="IPR007730">
    <property type="entry name" value="SPOR-like_dom"/>
</dbReference>
<evidence type="ECO:0000313" key="5">
    <source>
        <dbReference type="Proteomes" id="UP000001235"/>
    </source>
</evidence>
<dbReference type="KEGG" id="gca:Galf_0503"/>
<dbReference type="Gene3D" id="3.30.70.1070">
    <property type="entry name" value="Sporulation related repeat"/>
    <property type="match status" value="1"/>
</dbReference>
<dbReference type="eggNOG" id="COG3147">
    <property type="taxonomic scope" value="Bacteria"/>
</dbReference>
<dbReference type="GO" id="GO:0032153">
    <property type="term" value="C:cell division site"/>
    <property type="evidence" value="ECO:0007669"/>
    <property type="project" value="TreeGrafter"/>
</dbReference>
<dbReference type="OrthoDB" id="8563804at2"/>
<dbReference type="HOGENOM" id="CLU_068683_0_2_4"/>
<dbReference type="AlphaFoldDB" id="D9SC82"/>
<accession>D9SC82</accession>
<protein>
    <submittedName>
        <fullName evidence="4">Sporulation domain-containing protein</fullName>
    </submittedName>
</protein>
<evidence type="ECO:0000256" key="2">
    <source>
        <dbReference type="SAM" id="Phobius"/>
    </source>
</evidence>
<feature type="transmembrane region" description="Helical" evidence="2">
    <location>
        <begin position="18"/>
        <end position="36"/>
    </location>
</feature>
<dbReference type="EMBL" id="CP002159">
    <property type="protein sequence ID" value="ADL54547.1"/>
    <property type="molecule type" value="Genomic_DNA"/>
</dbReference>
<dbReference type="PANTHER" id="PTHR38687">
    <property type="entry name" value="CELL DIVISION PROTEIN DEDD-RELATED"/>
    <property type="match status" value="1"/>
</dbReference>